<dbReference type="SUPFAM" id="SSF51569">
    <property type="entry name" value="Aldolase"/>
    <property type="match status" value="1"/>
</dbReference>
<evidence type="ECO:0000256" key="3">
    <source>
        <dbReference type="ARBA" id="ARBA00011233"/>
    </source>
</evidence>
<comment type="subunit">
    <text evidence="3">Homotrimer.</text>
</comment>
<evidence type="ECO:0000313" key="6">
    <source>
        <dbReference type="EMBL" id="SHG64690.1"/>
    </source>
</evidence>
<evidence type="ECO:0000256" key="1">
    <source>
        <dbReference type="ARBA" id="ARBA00004761"/>
    </source>
</evidence>
<dbReference type="InterPro" id="IPR000887">
    <property type="entry name" value="Aldlse_KDPG_KHG"/>
</dbReference>
<comment type="pathway">
    <text evidence="1">Carbohydrate acid metabolism.</text>
</comment>
<dbReference type="InterPro" id="IPR013785">
    <property type="entry name" value="Aldolase_TIM"/>
</dbReference>
<dbReference type="PANTHER" id="PTHR30246">
    <property type="entry name" value="2-KETO-3-DEOXY-6-PHOSPHOGLUCONATE ALDOLASE"/>
    <property type="match status" value="1"/>
</dbReference>
<dbReference type="OrthoDB" id="9805177at2"/>
<dbReference type="Proteomes" id="UP000184520">
    <property type="component" value="Unassembled WGS sequence"/>
</dbReference>
<protein>
    <submittedName>
        <fullName evidence="6">2-dehydro-3-deoxyphosphogluconate aldolase / (4S)-4-hydroxy-2-oxoglutarate aldolase</fullName>
    </submittedName>
</protein>
<proteinExistence type="inferred from homology"/>
<dbReference type="STRING" id="634436.SAMN05216361_2670"/>
<evidence type="ECO:0000256" key="4">
    <source>
        <dbReference type="ARBA" id="ARBA00023239"/>
    </source>
</evidence>
<dbReference type="RefSeq" id="WP_073323241.1">
    <property type="nucleotide sequence ID" value="NZ_FQWD01000004.1"/>
</dbReference>
<dbReference type="AlphaFoldDB" id="A0A1M5LIE9"/>
<organism evidence="6 7">
    <name type="scientific">Marisediminitalea aggregata</name>
    <dbReference type="NCBI Taxonomy" id="634436"/>
    <lineage>
        <taxon>Bacteria</taxon>
        <taxon>Pseudomonadati</taxon>
        <taxon>Pseudomonadota</taxon>
        <taxon>Gammaproteobacteria</taxon>
        <taxon>Alteromonadales</taxon>
        <taxon>Alteromonadaceae</taxon>
        <taxon>Marisediminitalea</taxon>
    </lineage>
</organism>
<name>A0A1M5LIE9_9ALTE</name>
<dbReference type="GO" id="GO:0016829">
    <property type="term" value="F:lyase activity"/>
    <property type="evidence" value="ECO:0007669"/>
    <property type="project" value="UniProtKB-KW"/>
</dbReference>
<evidence type="ECO:0000313" key="7">
    <source>
        <dbReference type="Proteomes" id="UP000184520"/>
    </source>
</evidence>
<dbReference type="NCBIfam" id="TIGR01182">
    <property type="entry name" value="eda"/>
    <property type="match status" value="1"/>
</dbReference>
<gene>
    <name evidence="6" type="ORF">SAMN05216361_2670</name>
</gene>
<keyword evidence="7" id="KW-1185">Reference proteome</keyword>
<dbReference type="Gene3D" id="3.20.20.70">
    <property type="entry name" value="Aldolase class I"/>
    <property type="match status" value="1"/>
</dbReference>
<evidence type="ECO:0000256" key="5">
    <source>
        <dbReference type="ARBA" id="ARBA00023277"/>
    </source>
</evidence>
<sequence length="206" mass="21586">MNRFSELMSGQTLLPIIQAETPQQGVSIAQAMADAGLGLVEVVLRTDASLEALKAIKAAVPSLRVGAGTVTNVDILQEAINAGSDFIVTPAVSPSLLSELTRCKVPVLPGVSNTGDILMALEFGFEEQKLFPASLSGGAPFLSAVSSVFQTARFCPTGGVNPQNKMDYLSLNNVFAVGGTWVAKKEWVTSENWEAITAACVDALEA</sequence>
<evidence type="ECO:0000256" key="2">
    <source>
        <dbReference type="ARBA" id="ARBA00006906"/>
    </source>
</evidence>
<dbReference type="EMBL" id="FQWD01000004">
    <property type="protein sequence ID" value="SHG64690.1"/>
    <property type="molecule type" value="Genomic_DNA"/>
</dbReference>
<reference evidence="7" key="1">
    <citation type="submission" date="2016-11" db="EMBL/GenBank/DDBJ databases">
        <authorList>
            <person name="Varghese N."/>
            <person name="Submissions S."/>
        </authorList>
    </citation>
    <scope>NUCLEOTIDE SEQUENCE [LARGE SCALE GENOMIC DNA]</scope>
    <source>
        <strain evidence="7">CGMCC 1.8995</strain>
    </source>
</reference>
<keyword evidence="5" id="KW-0119">Carbohydrate metabolism</keyword>
<dbReference type="CDD" id="cd00452">
    <property type="entry name" value="KDPG_aldolase"/>
    <property type="match status" value="1"/>
</dbReference>
<comment type="similarity">
    <text evidence="2">Belongs to the KHG/KDPG aldolase family.</text>
</comment>
<keyword evidence="4" id="KW-0456">Lyase</keyword>
<dbReference type="PANTHER" id="PTHR30246:SF1">
    <property type="entry name" value="2-DEHYDRO-3-DEOXY-6-PHOSPHOGALACTONATE ALDOLASE-RELATED"/>
    <property type="match status" value="1"/>
</dbReference>
<accession>A0A1M5LIE9</accession>
<dbReference type="Pfam" id="PF01081">
    <property type="entry name" value="Aldolase"/>
    <property type="match status" value="1"/>
</dbReference>